<dbReference type="AlphaFoldDB" id="A0A9P0F9E7"/>
<dbReference type="EMBL" id="OV121132">
    <property type="protein sequence ID" value="CAH0546850.1"/>
    <property type="molecule type" value="Genomic_DNA"/>
</dbReference>
<dbReference type="Gene3D" id="2.60.40.10">
    <property type="entry name" value="Immunoglobulins"/>
    <property type="match status" value="1"/>
</dbReference>
<dbReference type="SUPFAM" id="SSF48726">
    <property type="entry name" value="Immunoglobulin"/>
    <property type="match status" value="1"/>
</dbReference>
<dbReference type="PANTHER" id="PTHR21261:SF15">
    <property type="entry name" value="BEATEN PATH IIIA, ISOFORM D-RELATED"/>
    <property type="match status" value="1"/>
</dbReference>
<evidence type="ECO:0000256" key="2">
    <source>
        <dbReference type="SAM" id="SignalP"/>
    </source>
</evidence>
<keyword evidence="5" id="KW-1185">Reference proteome</keyword>
<feature type="compositionally biased region" description="Polar residues" evidence="1">
    <location>
        <begin position="690"/>
        <end position="701"/>
    </location>
</feature>
<reference evidence="4" key="1">
    <citation type="submission" date="2021-12" db="EMBL/GenBank/DDBJ databases">
        <authorList>
            <person name="King R."/>
        </authorList>
    </citation>
    <scope>NUCLEOTIDE SEQUENCE</scope>
</reference>
<evidence type="ECO:0000313" key="4">
    <source>
        <dbReference type="EMBL" id="CAH0546850.1"/>
    </source>
</evidence>
<keyword evidence="2" id="KW-0732">Signal</keyword>
<dbReference type="InterPro" id="IPR007110">
    <property type="entry name" value="Ig-like_dom"/>
</dbReference>
<feature type="compositionally biased region" description="Gly residues" evidence="1">
    <location>
        <begin position="711"/>
        <end position="725"/>
    </location>
</feature>
<dbReference type="OrthoDB" id="6415662at2759"/>
<evidence type="ECO:0000259" key="3">
    <source>
        <dbReference type="PROSITE" id="PS50835"/>
    </source>
</evidence>
<evidence type="ECO:0000313" key="5">
    <source>
        <dbReference type="Proteomes" id="UP001154078"/>
    </source>
</evidence>
<feature type="chain" id="PRO_5040244285" description="Ig-like domain-containing protein" evidence="2">
    <location>
        <begin position="24"/>
        <end position="741"/>
    </location>
</feature>
<accession>A0A9P0F9E7</accession>
<feature type="domain" description="Ig-like" evidence="3">
    <location>
        <begin position="42"/>
        <end position="135"/>
    </location>
</feature>
<feature type="compositionally biased region" description="Polar residues" evidence="1">
    <location>
        <begin position="139"/>
        <end position="154"/>
    </location>
</feature>
<protein>
    <recommendedName>
        <fullName evidence="3">Ig-like domain-containing protein</fullName>
    </recommendedName>
</protein>
<feature type="region of interest" description="Disordered" evidence="1">
    <location>
        <begin position="139"/>
        <end position="187"/>
    </location>
</feature>
<dbReference type="Proteomes" id="UP001154078">
    <property type="component" value="Chromosome 1"/>
</dbReference>
<gene>
    <name evidence="4" type="ORF">MELIAE_LOCUS934</name>
</gene>
<evidence type="ECO:0000256" key="1">
    <source>
        <dbReference type="SAM" id="MobiDB-lite"/>
    </source>
</evidence>
<feature type="region of interest" description="Disordered" evidence="1">
    <location>
        <begin position="663"/>
        <end position="741"/>
    </location>
</feature>
<dbReference type="InterPro" id="IPR036179">
    <property type="entry name" value="Ig-like_dom_sf"/>
</dbReference>
<dbReference type="FunFam" id="2.60.40.10:FF:000437">
    <property type="entry name" value="Beat-IIIc, isoform A"/>
    <property type="match status" value="1"/>
</dbReference>
<dbReference type="PROSITE" id="PS50835">
    <property type="entry name" value="IG_LIKE"/>
    <property type="match status" value="1"/>
</dbReference>
<name>A0A9P0F9E7_BRAAE</name>
<proteinExistence type="predicted"/>
<dbReference type="PANTHER" id="PTHR21261">
    <property type="entry name" value="BEAT PROTEIN"/>
    <property type="match status" value="1"/>
</dbReference>
<dbReference type="InterPro" id="IPR013783">
    <property type="entry name" value="Ig-like_fold"/>
</dbReference>
<sequence length="741" mass="82931">MKQFLLPFVCHLILSGLLQEVACSGAGLKWVRVNVPQYRVPGETAMLQCDYDLGNDTLYAVKWYKEHEEFYRFVPKARPQANWYKVEGVHVDMSKSDSRKVVLHPVSWKTSGLFRCEVSAEAPSFASAQSESRMEVVSEQQLDKTYQPGRSSTGLKKLGRGSTEFDASSERSKRRKTENLRASHSTSELAYATQMSLRASGAPQASSVLKDITTKSPMRASRYQAALKASQKPPTCEIPADLALNLIISGKMTKETYKLMRNLTNTNCGTLVYPSYNKILAAKRRCYPDRSAMTVTETSAEVKLQALLDHISERLLQVTFEDINKLHPTYSEKMQLILKWGCDGSTGQEYKQKFSDKDSSDANIFFTSTVPLQLSVVNENHENIVVWQNPRPSSSRFCRPIRLQFLKESVKSTREEQKYIEQQIRSLLPFYNVHGKKIKIEYKLVFTMIDGKIKNAITETDSSMRCYICKATSKQFNDINLVLKQKVVTENLCFGISSLHAWIRCMEWFLHLAYKCGDETEKKWQARTAEQKQKVAARKQKIQNDFKQLYGLRIDIPKAGSGTTNDGNTARRFFEDVSSTARILGVDEELIAKSKVLLQAISSGFGIDTEKFKVYCLNLAKRSSAGRSDNYGSDASVSDRRRDQFKLHFGQEPSGLDTTLVHQRTTDSDPRSFDSVPTKSPQAGPGFIDTGSSVYAEQSSLPGGLDEGKMRGIGGAGTIEGGQGCGAEPAHQGNARGASTW</sequence>
<feature type="signal peptide" evidence="2">
    <location>
        <begin position="1"/>
        <end position="23"/>
    </location>
</feature>
<organism evidence="4 5">
    <name type="scientific">Brassicogethes aeneus</name>
    <name type="common">Rape pollen beetle</name>
    <name type="synonym">Meligethes aeneus</name>
    <dbReference type="NCBI Taxonomy" id="1431903"/>
    <lineage>
        <taxon>Eukaryota</taxon>
        <taxon>Metazoa</taxon>
        <taxon>Ecdysozoa</taxon>
        <taxon>Arthropoda</taxon>
        <taxon>Hexapoda</taxon>
        <taxon>Insecta</taxon>
        <taxon>Pterygota</taxon>
        <taxon>Neoptera</taxon>
        <taxon>Endopterygota</taxon>
        <taxon>Coleoptera</taxon>
        <taxon>Polyphaga</taxon>
        <taxon>Cucujiformia</taxon>
        <taxon>Nitidulidae</taxon>
        <taxon>Meligethinae</taxon>
        <taxon>Brassicogethes</taxon>
    </lineage>
</organism>